<dbReference type="FunCoup" id="L0ABV0">
    <property type="interactions" value="216"/>
</dbReference>
<keyword evidence="6 8" id="KW-0694">RNA-binding</keyword>
<organism evidence="9 10">
    <name type="scientific">Caldisphaera lagunensis (strain DSM 15908 / JCM 11604 / ANMR 0165 / IC-154)</name>
    <dbReference type="NCBI Taxonomy" id="1056495"/>
    <lineage>
        <taxon>Archaea</taxon>
        <taxon>Thermoproteota</taxon>
        <taxon>Thermoprotei</taxon>
        <taxon>Acidilobales</taxon>
        <taxon>Caldisphaeraceae</taxon>
        <taxon>Caldisphaera</taxon>
    </lineage>
</organism>
<sequence length="383" mass="43820">MRLSVIKEGKALIYIPDTRDAQISKGIIEPSHLDVFYNPVMEFNRDLSVLAVSTFIESYWPGKEVIGIDPLSATGIRGIRYSLEINSMSKVIINDIDKDAYDIMVKNVELNGVKNVDVYNKDANSLMRSIRFEQNQIINIIDLDPFGSILPFIDTAISVSSKGTLLALTATDLAVLGGSKYIAAKRKYRVNLISIKHYREIALRVLLAFIAYVAASYDKVIKPLIAYSVDHYARVYLLIDRGTKKSEEMLNKNIGYYKYENGILMKCDNNCYGPIWNGNISDIEFLKSINDKLKDFSYVETYQRMDKFVKMYLNEMEFSNYYHQRLDTICQSQKINMPSIIKFISALENKGYKAFRSTFSNVGFRSNAPYDVLIETCREFKSS</sequence>
<dbReference type="GeneID" id="14212449"/>
<evidence type="ECO:0000256" key="5">
    <source>
        <dbReference type="ARBA" id="ARBA00022694"/>
    </source>
</evidence>
<dbReference type="GO" id="GO:0000049">
    <property type="term" value="F:tRNA binding"/>
    <property type="evidence" value="ECO:0007669"/>
    <property type="project" value="UniProtKB-UniRule"/>
</dbReference>
<evidence type="ECO:0000256" key="6">
    <source>
        <dbReference type="ARBA" id="ARBA00022884"/>
    </source>
</evidence>
<dbReference type="InterPro" id="IPR002905">
    <property type="entry name" value="Trm1"/>
</dbReference>
<evidence type="ECO:0000256" key="4">
    <source>
        <dbReference type="ARBA" id="ARBA00022691"/>
    </source>
</evidence>
<evidence type="ECO:0000313" key="10">
    <source>
        <dbReference type="Proteomes" id="UP000010469"/>
    </source>
</evidence>
<dbReference type="PANTHER" id="PTHR10631">
    <property type="entry name" value="N 2 ,N 2 -DIMETHYLGUANOSINE TRNA METHYLTRANSFERASE"/>
    <property type="match status" value="1"/>
</dbReference>
<keyword evidence="10" id="KW-1185">Reference proteome</keyword>
<dbReference type="OrthoDB" id="372177at2157"/>
<dbReference type="InParanoid" id="L0ABV0"/>
<proteinExistence type="inferred from homology"/>
<evidence type="ECO:0000256" key="2">
    <source>
        <dbReference type="ARBA" id="ARBA00022603"/>
    </source>
</evidence>
<comment type="similarity">
    <text evidence="8">Belongs to the class I-like SAM-binding methyltransferase superfamily. Trm1 family.</text>
</comment>
<evidence type="ECO:0000256" key="3">
    <source>
        <dbReference type="ARBA" id="ARBA00022679"/>
    </source>
</evidence>
<protein>
    <recommendedName>
        <fullName evidence="7">tRNA (guanine(26)-N(2))-dimethyltransferase</fullName>
        <ecNumber evidence="7">2.1.1.216</ecNumber>
    </recommendedName>
</protein>
<dbReference type="HOGENOM" id="CLU_010862_5_1_2"/>
<keyword evidence="2 8" id="KW-0489">Methyltransferase</keyword>
<dbReference type="SUPFAM" id="SSF53335">
    <property type="entry name" value="S-adenosyl-L-methionine-dependent methyltransferases"/>
    <property type="match status" value="1"/>
</dbReference>
<keyword evidence="4 8" id="KW-0949">S-adenosyl-L-methionine</keyword>
<evidence type="ECO:0000256" key="1">
    <source>
        <dbReference type="ARBA" id="ARBA00022555"/>
    </source>
</evidence>
<dbReference type="STRING" id="1056495.Calag_1189"/>
<dbReference type="Proteomes" id="UP000010469">
    <property type="component" value="Chromosome"/>
</dbReference>
<dbReference type="eggNOG" id="arCOG01219">
    <property type="taxonomic scope" value="Archaea"/>
</dbReference>
<dbReference type="EMBL" id="CP003378">
    <property type="protein sequence ID" value="AFZ70909.1"/>
    <property type="molecule type" value="Genomic_DNA"/>
</dbReference>
<dbReference type="EC" id="2.1.1.216" evidence="7"/>
<dbReference type="PANTHER" id="PTHR10631:SF3">
    <property type="entry name" value="TRNA (GUANINE(26)-N(2))-DIMETHYLTRANSFERASE"/>
    <property type="match status" value="1"/>
</dbReference>
<keyword evidence="3 8" id="KW-0808">Transferase</keyword>
<dbReference type="Pfam" id="PF02005">
    <property type="entry name" value="TRM"/>
    <property type="match status" value="1"/>
</dbReference>
<dbReference type="RefSeq" id="WP_015232806.1">
    <property type="nucleotide sequence ID" value="NC_019791.1"/>
</dbReference>
<evidence type="ECO:0000256" key="8">
    <source>
        <dbReference type="PROSITE-ProRule" id="PRU00958"/>
    </source>
</evidence>
<dbReference type="KEGG" id="clg:Calag_1189"/>
<dbReference type="GO" id="GO:0160104">
    <property type="term" value="F:tRNA (guanine(26)-N2)-dimethyltransferase activity"/>
    <property type="evidence" value="ECO:0007669"/>
    <property type="project" value="UniProtKB-EC"/>
</dbReference>
<reference evidence="10" key="1">
    <citation type="submission" date="2012-03" db="EMBL/GenBank/DDBJ databases">
        <title>Complete genome of Caldisphaera lagunensis DSM 15908.</title>
        <authorList>
            <person name="Lucas S."/>
            <person name="Copeland A."/>
            <person name="Lapidus A."/>
            <person name="Glavina del Rio T."/>
            <person name="Dalin E."/>
            <person name="Tice H."/>
            <person name="Bruce D."/>
            <person name="Goodwin L."/>
            <person name="Pitluck S."/>
            <person name="Peters L."/>
            <person name="Mikhailova N."/>
            <person name="Teshima H."/>
            <person name="Kyrpides N."/>
            <person name="Mavromatis K."/>
            <person name="Ivanova N."/>
            <person name="Brettin T."/>
            <person name="Detter J.C."/>
            <person name="Han C."/>
            <person name="Larimer F."/>
            <person name="Land M."/>
            <person name="Hauser L."/>
            <person name="Markowitz V."/>
            <person name="Cheng J.-F."/>
            <person name="Hugenholtz P."/>
            <person name="Woyke T."/>
            <person name="Wu D."/>
            <person name="Spring S."/>
            <person name="Schroeder M."/>
            <person name="Brambilla E."/>
            <person name="Klenk H.-P."/>
            <person name="Eisen J.A."/>
        </authorList>
    </citation>
    <scope>NUCLEOTIDE SEQUENCE [LARGE SCALE GENOMIC DNA]</scope>
    <source>
        <strain evidence="10">DSM 15908 / JCM 11604 / IC-154</strain>
    </source>
</reference>
<dbReference type="GO" id="GO:0002940">
    <property type="term" value="P:tRNA N2-guanine methylation"/>
    <property type="evidence" value="ECO:0007669"/>
    <property type="project" value="TreeGrafter"/>
</dbReference>
<dbReference type="InterPro" id="IPR042296">
    <property type="entry name" value="tRNA_met_Trm1_C"/>
</dbReference>
<dbReference type="Gene3D" id="3.30.56.70">
    <property type="entry name" value="N2,N2-dimethylguanosine tRNA methyltransferase, C-terminal domain"/>
    <property type="match status" value="1"/>
</dbReference>
<evidence type="ECO:0000313" key="9">
    <source>
        <dbReference type="EMBL" id="AFZ70909.1"/>
    </source>
</evidence>
<evidence type="ECO:0000256" key="7">
    <source>
        <dbReference type="ARBA" id="ARBA00039099"/>
    </source>
</evidence>
<dbReference type="InterPro" id="IPR029063">
    <property type="entry name" value="SAM-dependent_MTases_sf"/>
</dbReference>
<dbReference type="PROSITE" id="PS51626">
    <property type="entry name" value="SAM_MT_TRM1"/>
    <property type="match status" value="1"/>
</dbReference>
<dbReference type="AlphaFoldDB" id="L0ABV0"/>
<accession>L0ABV0</accession>
<dbReference type="Gene3D" id="3.40.50.150">
    <property type="entry name" value="Vaccinia Virus protein VP39"/>
    <property type="match status" value="1"/>
</dbReference>
<gene>
    <name evidence="9" type="ordered locus">Calag_1189</name>
</gene>
<keyword evidence="1 8" id="KW-0820">tRNA-binding</keyword>
<keyword evidence="5 8" id="KW-0819">tRNA processing</keyword>
<name>L0ABV0_CALLD</name>